<dbReference type="EMBL" id="VIIS01001799">
    <property type="protein sequence ID" value="KAF0292716.1"/>
    <property type="molecule type" value="Genomic_DNA"/>
</dbReference>
<dbReference type="Gene3D" id="3.40.30.10">
    <property type="entry name" value="Glutaredoxin"/>
    <property type="match status" value="1"/>
</dbReference>
<dbReference type="SFLD" id="SFLDG01153">
    <property type="entry name" value="Main.4:_Theta-like"/>
    <property type="match status" value="1"/>
</dbReference>
<dbReference type="Proteomes" id="UP000440578">
    <property type="component" value="Unassembled WGS sequence"/>
</dbReference>
<organism evidence="4 5">
    <name type="scientific">Amphibalanus amphitrite</name>
    <name type="common">Striped barnacle</name>
    <name type="synonym">Balanus amphitrite</name>
    <dbReference type="NCBI Taxonomy" id="1232801"/>
    <lineage>
        <taxon>Eukaryota</taxon>
        <taxon>Metazoa</taxon>
        <taxon>Ecdysozoa</taxon>
        <taxon>Arthropoda</taxon>
        <taxon>Crustacea</taxon>
        <taxon>Multicrustacea</taxon>
        <taxon>Cirripedia</taxon>
        <taxon>Thoracica</taxon>
        <taxon>Thoracicalcarea</taxon>
        <taxon>Balanomorpha</taxon>
        <taxon>Balanoidea</taxon>
        <taxon>Balanidae</taxon>
        <taxon>Amphibalaninae</taxon>
        <taxon>Amphibalanus</taxon>
    </lineage>
</organism>
<dbReference type="InterPro" id="IPR010987">
    <property type="entry name" value="Glutathione-S-Trfase_C-like"/>
</dbReference>
<dbReference type="CDD" id="cd03045">
    <property type="entry name" value="GST_N_Delta_Epsilon"/>
    <property type="match status" value="1"/>
</dbReference>
<gene>
    <name evidence="4" type="primary">Gst1_0</name>
    <name evidence="4" type="ORF">FJT64_009334</name>
</gene>
<dbReference type="AlphaFoldDB" id="A0A6A4VE10"/>
<dbReference type="Gene3D" id="1.20.1050.10">
    <property type="match status" value="1"/>
</dbReference>
<dbReference type="GO" id="GO:0004364">
    <property type="term" value="F:glutathione transferase activity"/>
    <property type="evidence" value="ECO:0007669"/>
    <property type="project" value="TreeGrafter"/>
</dbReference>
<accession>A0A6A4VE10</accession>
<name>A0A6A4VE10_AMPAM</name>
<reference evidence="4 5" key="1">
    <citation type="submission" date="2019-07" db="EMBL/GenBank/DDBJ databases">
        <title>Draft genome assembly of a fouling barnacle, Amphibalanus amphitrite (Darwin, 1854): The first reference genome for Thecostraca.</title>
        <authorList>
            <person name="Kim W."/>
        </authorList>
    </citation>
    <scope>NUCLEOTIDE SEQUENCE [LARGE SCALE GENOMIC DNA]</scope>
    <source>
        <strain evidence="4">SNU_AA5</strain>
        <tissue evidence="4">Soma without cirri and trophi</tissue>
    </source>
</reference>
<evidence type="ECO:0000313" key="5">
    <source>
        <dbReference type="Proteomes" id="UP000440578"/>
    </source>
</evidence>
<dbReference type="SUPFAM" id="SSF47616">
    <property type="entry name" value="GST C-terminal domain-like"/>
    <property type="match status" value="1"/>
</dbReference>
<dbReference type="PANTHER" id="PTHR43969:SF9">
    <property type="entry name" value="GLUTATHIONE S TRANSFERASE D10, ISOFORM A-RELATED"/>
    <property type="match status" value="1"/>
</dbReference>
<dbReference type="Pfam" id="PF02798">
    <property type="entry name" value="GST_N"/>
    <property type="match status" value="1"/>
</dbReference>
<feature type="domain" description="GST N-terminal" evidence="2">
    <location>
        <begin position="1"/>
        <end position="82"/>
    </location>
</feature>
<dbReference type="PANTHER" id="PTHR43969">
    <property type="entry name" value="GLUTATHIONE S TRANSFERASE D10, ISOFORM A-RELATED"/>
    <property type="match status" value="1"/>
</dbReference>
<dbReference type="InterPro" id="IPR004045">
    <property type="entry name" value="Glutathione_S-Trfase_N"/>
</dbReference>
<dbReference type="SFLD" id="SFLDS00019">
    <property type="entry name" value="Glutathione_Transferase_(cytos"/>
    <property type="match status" value="1"/>
</dbReference>
<feature type="domain" description="GST C-terminal" evidence="3">
    <location>
        <begin position="88"/>
        <end position="206"/>
    </location>
</feature>
<dbReference type="CDD" id="cd03177">
    <property type="entry name" value="GST_C_Delta_Epsilon"/>
    <property type="match status" value="1"/>
</dbReference>
<dbReference type="InterPro" id="IPR036282">
    <property type="entry name" value="Glutathione-S-Trfase_C_sf"/>
</dbReference>
<dbReference type="OrthoDB" id="2309723at2759"/>
<dbReference type="FunFam" id="3.40.30.10:FF:000034">
    <property type="entry name" value="glutathione S-transferase 1"/>
    <property type="match status" value="1"/>
</dbReference>
<evidence type="ECO:0000259" key="2">
    <source>
        <dbReference type="PROSITE" id="PS50404"/>
    </source>
</evidence>
<comment type="caution">
    <text evidence="4">The sequence shown here is derived from an EMBL/GenBank/DDBJ whole genome shotgun (WGS) entry which is preliminary data.</text>
</comment>
<dbReference type="FunFam" id="1.20.1050.10:FF:000007">
    <property type="entry name" value="Glutathione S-transferase 1-1"/>
    <property type="match status" value="1"/>
</dbReference>
<dbReference type="PROSITE" id="PS50405">
    <property type="entry name" value="GST_CTER"/>
    <property type="match status" value="1"/>
</dbReference>
<dbReference type="InterPro" id="IPR036249">
    <property type="entry name" value="Thioredoxin-like_sf"/>
</dbReference>
<dbReference type="PROSITE" id="PS50404">
    <property type="entry name" value="GST_NTER"/>
    <property type="match status" value="1"/>
</dbReference>
<dbReference type="InterPro" id="IPR040079">
    <property type="entry name" value="Glutathione_S-Trfase"/>
</dbReference>
<protein>
    <submittedName>
        <fullName evidence="4">Glutathione S-transferase 1</fullName>
    </submittedName>
</protein>
<dbReference type="GO" id="GO:0006749">
    <property type="term" value="P:glutathione metabolic process"/>
    <property type="evidence" value="ECO:0007669"/>
    <property type="project" value="TreeGrafter"/>
</dbReference>
<evidence type="ECO:0000259" key="3">
    <source>
        <dbReference type="PROSITE" id="PS50405"/>
    </source>
</evidence>
<keyword evidence="5" id="KW-1185">Reference proteome</keyword>
<evidence type="ECO:0000313" key="4">
    <source>
        <dbReference type="EMBL" id="KAF0292716.1"/>
    </source>
</evidence>
<proteinExistence type="predicted"/>
<dbReference type="SUPFAM" id="SSF52833">
    <property type="entry name" value="Thioredoxin-like"/>
    <property type="match status" value="1"/>
</dbReference>
<sequence length="206" mass="22677">MGLDLYFMDKSSPARAALLLIKTLGLDVNVKSLDLFGGEHLQEDFVAINPQHTIPTLVDGKFVIWESRAIMTYLVNKYGKDTSLYPTDPEERAVVDQRLYFDMGTLYDNFGKCVYPIIFGGAKEVDEAALTKTKQALTWLEGFIGDRGFVAGSSLTVADIALGSPCPHWSAWLNKLKTTLPGYAEANQPGAEAFGVMFKEALARKS</sequence>
<dbReference type="SFLD" id="SFLDG00358">
    <property type="entry name" value="Main_(cytGST)"/>
    <property type="match status" value="1"/>
</dbReference>
<keyword evidence="4" id="KW-0808">Transferase</keyword>
<evidence type="ECO:0000256" key="1">
    <source>
        <dbReference type="ARBA" id="ARBA00011738"/>
    </source>
</evidence>
<comment type="subunit">
    <text evidence="1">Homodimer.</text>
</comment>